<dbReference type="PANTHER" id="PTHR47506">
    <property type="entry name" value="TRANSCRIPTIONAL REGULATORY PROTEIN"/>
    <property type="match status" value="1"/>
</dbReference>
<keyword evidence="3" id="KW-0804">Transcription</keyword>
<evidence type="ECO:0000259" key="5">
    <source>
        <dbReference type="PROSITE" id="PS50977"/>
    </source>
</evidence>
<protein>
    <submittedName>
        <fullName evidence="6">TetR/AcrR family transcriptional regulator</fullName>
    </submittedName>
</protein>
<feature type="domain" description="HTH tetR-type" evidence="5">
    <location>
        <begin position="8"/>
        <end position="68"/>
    </location>
</feature>
<feature type="DNA-binding region" description="H-T-H motif" evidence="4">
    <location>
        <begin position="31"/>
        <end position="50"/>
    </location>
</feature>
<dbReference type="InterPro" id="IPR036271">
    <property type="entry name" value="Tet_transcr_reg_TetR-rel_C_sf"/>
</dbReference>
<dbReference type="SUPFAM" id="SSF46689">
    <property type="entry name" value="Homeodomain-like"/>
    <property type="match status" value="1"/>
</dbReference>
<keyword evidence="1" id="KW-0805">Transcription regulation</keyword>
<evidence type="ECO:0000313" key="6">
    <source>
        <dbReference type="EMBL" id="MFC5411068.1"/>
    </source>
</evidence>
<dbReference type="EMBL" id="JBHSMA010000005">
    <property type="protein sequence ID" value="MFC5411068.1"/>
    <property type="molecule type" value="Genomic_DNA"/>
</dbReference>
<proteinExistence type="predicted"/>
<dbReference type="Proteomes" id="UP001596106">
    <property type="component" value="Unassembled WGS sequence"/>
</dbReference>
<organism evidence="6 7">
    <name type="scientific">Larkinella bovis</name>
    <dbReference type="NCBI Taxonomy" id="683041"/>
    <lineage>
        <taxon>Bacteria</taxon>
        <taxon>Pseudomonadati</taxon>
        <taxon>Bacteroidota</taxon>
        <taxon>Cytophagia</taxon>
        <taxon>Cytophagales</taxon>
        <taxon>Spirosomataceae</taxon>
        <taxon>Larkinella</taxon>
    </lineage>
</organism>
<gene>
    <name evidence="6" type="ORF">ACFPMF_17235</name>
</gene>
<keyword evidence="7" id="KW-1185">Reference proteome</keyword>
<dbReference type="Pfam" id="PF00440">
    <property type="entry name" value="TetR_N"/>
    <property type="match status" value="1"/>
</dbReference>
<dbReference type="PROSITE" id="PS50977">
    <property type="entry name" value="HTH_TETR_2"/>
    <property type="match status" value="1"/>
</dbReference>
<sequence length="203" mass="22190">MKFTPRSEATRQFIIETTAGIFNTKGYAGTSLSDLTDATRLTKGSIYGNFENKEEVALAVFNYNAARRSKIIQDKLNQAESNKDKLLAFITLFSSAENHVFPKGGCPLLNTGTEADDTHEPLRQRVADEVAATQTALATLIRAGINTGEFRPDTDPERVATSIQAIIQGGIFMARTARNPLYLDTVLKTALNLVDEMAAKPPH</sequence>
<evidence type="ECO:0000256" key="2">
    <source>
        <dbReference type="ARBA" id="ARBA00023125"/>
    </source>
</evidence>
<dbReference type="Gene3D" id="1.10.357.10">
    <property type="entry name" value="Tetracycline Repressor, domain 2"/>
    <property type="match status" value="1"/>
</dbReference>
<dbReference type="InterPro" id="IPR001647">
    <property type="entry name" value="HTH_TetR"/>
</dbReference>
<evidence type="ECO:0000256" key="1">
    <source>
        <dbReference type="ARBA" id="ARBA00023015"/>
    </source>
</evidence>
<evidence type="ECO:0000256" key="3">
    <source>
        <dbReference type="ARBA" id="ARBA00023163"/>
    </source>
</evidence>
<comment type="caution">
    <text evidence="6">The sequence shown here is derived from an EMBL/GenBank/DDBJ whole genome shotgun (WGS) entry which is preliminary data.</text>
</comment>
<dbReference type="SUPFAM" id="SSF48498">
    <property type="entry name" value="Tetracyclin repressor-like, C-terminal domain"/>
    <property type="match status" value="1"/>
</dbReference>
<keyword evidence="2 4" id="KW-0238">DNA-binding</keyword>
<dbReference type="RefSeq" id="WP_379847526.1">
    <property type="nucleotide sequence ID" value="NZ_JBHSMA010000005.1"/>
</dbReference>
<dbReference type="Pfam" id="PF16925">
    <property type="entry name" value="TetR_C_13"/>
    <property type="match status" value="1"/>
</dbReference>
<dbReference type="PANTHER" id="PTHR47506:SF3">
    <property type="entry name" value="HTH-TYPE TRANSCRIPTIONAL REGULATOR LMRA"/>
    <property type="match status" value="1"/>
</dbReference>
<dbReference type="InterPro" id="IPR009057">
    <property type="entry name" value="Homeodomain-like_sf"/>
</dbReference>
<dbReference type="InterPro" id="IPR011075">
    <property type="entry name" value="TetR_C"/>
</dbReference>
<reference evidence="7" key="1">
    <citation type="journal article" date="2019" name="Int. J. Syst. Evol. Microbiol.">
        <title>The Global Catalogue of Microorganisms (GCM) 10K type strain sequencing project: providing services to taxonomists for standard genome sequencing and annotation.</title>
        <authorList>
            <consortium name="The Broad Institute Genomics Platform"/>
            <consortium name="The Broad Institute Genome Sequencing Center for Infectious Disease"/>
            <person name="Wu L."/>
            <person name="Ma J."/>
        </authorList>
    </citation>
    <scope>NUCLEOTIDE SEQUENCE [LARGE SCALE GENOMIC DNA]</scope>
    <source>
        <strain evidence="7">CCUG 55250</strain>
    </source>
</reference>
<evidence type="ECO:0000313" key="7">
    <source>
        <dbReference type="Proteomes" id="UP001596106"/>
    </source>
</evidence>
<evidence type="ECO:0000256" key="4">
    <source>
        <dbReference type="PROSITE-ProRule" id="PRU00335"/>
    </source>
</evidence>
<name>A0ABW0IEB3_9BACT</name>
<accession>A0ABW0IEB3</accession>